<keyword evidence="3 4" id="KW-0326">Glycosidase</keyword>
<evidence type="ECO:0000313" key="9">
    <source>
        <dbReference type="Proteomes" id="UP001153737"/>
    </source>
</evidence>
<accession>A0A9N9X891</accession>
<keyword evidence="6" id="KW-0732">Signal</keyword>
<dbReference type="InterPro" id="IPR029070">
    <property type="entry name" value="Chitinase_insertion_sf"/>
</dbReference>
<dbReference type="GO" id="GO:0005576">
    <property type="term" value="C:extracellular region"/>
    <property type="evidence" value="ECO:0007669"/>
    <property type="project" value="TreeGrafter"/>
</dbReference>
<dbReference type="AlphaFoldDB" id="A0A9N9X891"/>
<dbReference type="PROSITE" id="PS01095">
    <property type="entry name" value="GH18_1"/>
    <property type="match status" value="1"/>
</dbReference>
<dbReference type="Gene3D" id="3.10.50.10">
    <property type="match status" value="1"/>
</dbReference>
<sequence length="400" mass="45037">MSVFFTLLFLSSLVCISKQQECKNDVEIVCYWGSWAWYRTEIGQFTSDDLDTTICTKIIYTFAGLDEKLEISPLDHELDVTMKGYANVTNLKIKNPCLKVILAVGGWNEGSQKYSIAAYTAERRQKFADNVLKFLVYYDFDGIDVDWEYPTTRGGVLADGENFAALLRTVKDTISPWGFAVSTAVAIDETLIGTAYIIKDIADTVDYVHLMAYDYVPSTSNKTGLSSPMSAMNKSVSLWLDGGLPAKKLILGLPAYARNFVLQDPSQTGIGAPVGEVGRPGPFTKEDGFLAYYEVLDTYKYVDYTIVSVDGTNYAYLDDEWLTYENVETVKLKTQYALDLNLGGIMLWSLDTDDFRGKYGNKYPLLNAINDAIQEHKVLRYRNVIAPFRSNKQMNMFIHE</sequence>
<feature type="chain" id="PRO_5040398863" description="GH18 domain-containing protein" evidence="6">
    <location>
        <begin position="20"/>
        <end position="400"/>
    </location>
</feature>
<comment type="similarity">
    <text evidence="5">Belongs to the glycosyl hydrolase 18 family.</text>
</comment>
<evidence type="ECO:0000313" key="8">
    <source>
        <dbReference type="EMBL" id="CAG9825618.1"/>
    </source>
</evidence>
<evidence type="ECO:0000256" key="3">
    <source>
        <dbReference type="ARBA" id="ARBA00023295"/>
    </source>
</evidence>
<dbReference type="Proteomes" id="UP001153737">
    <property type="component" value="Chromosome 9"/>
</dbReference>
<reference evidence="8" key="1">
    <citation type="submission" date="2022-01" db="EMBL/GenBank/DDBJ databases">
        <authorList>
            <person name="King R."/>
        </authorList>
    </citation>
    <scope>NUCLEOTIDE SEQUENCE</scope>
</reference>
<organism evidence="8 9">
    <name type="scientific">Phaedon cochleariae</name>
    <name type="common">Mustard beetle</name>
    <dbReference type="NCBI Taxonomy" id="80249"/>
    <lineage>
        <taxon>Eukaryota</taxon>
        <taxon>Metazoa</taxon>
        <taxon>Ecdysozoa</taxon>
        <taxon>Arthropoda</taxon>
        <taxon>Hexapoda</taxon>
        <taxon>Insecta</taxon>
        <taxon>Pterygota</taxon>
        <taxon>Neoptera</taxon>
        <taxon>Endopterygota</taxon>
        <taxon>Coleoptera</taxon>
        <taxon>Polyphaga</taxon>
        <taxon>Cucujiformia</taxon>
        <taxon>Chrysomeloidea</taxon>
        <taxon>Chrysomelidae</taxon>
        <taxon>Chrysomelinae</taxon>
        <taxon>Chrysomelini</taxon>
        <taxon>Phaedon</taxon>
    </lineage>
</organism>
<dbReference type="GO" id="GO:0004568">
    <property type="term" value="F:chitinase activity"/>
    <property type="evidence" value="ECO:0007669"/>
    <property type="project" value="TreeGrafter"/>
</dbReference>
<dbReference type="EMBL" id="OU896715">
    <property type="protein sequence ID" value="CAG9825618.1"/>
    <property type="molecule type" value="Genomic_DNA"/>
</dbReference>
<dbReference type="InterPro" id="IPR001223">
    <property type="entry name" value="Glyco_hydro18_cat"/>
</dbReference>
<dbReference type="GO" id="GO:0008061">
    <property type="term" value="F:chitin binding"/>
    <property type="evidence" value="ECO:0007669"/>
    <property type="project" value="InterPro"/>
</dbReference>
<evidence type="ECO:0000259" key="7">
    <source>
        <dbReference type="PROSITE" id="PS51910"/>
    </source>
</evidence>
<dbReference type="GO" id="GO:0006032">
    <property type="term" value="P:chitin catabolic process"/>
    <property type="evidence" value="ECO:0007669"/>
    <property type="project" value="TreeGrafter"/>
</dbReference>
<feature type="signal peptide" evidence="6">
    <location>
        <begin position="1"/>
        <end position="19"/>
    </location>
</feature>
<dbReference type="FunFam" id="3.10.50.10:FF:000001">
    <property type="entry name" value="Chitinase 3-like 1"/>
    <property type="match status" value="1"/>
</dbReference>
<evidence type="ECO:0000256" key="4">
    <source>
        <dbReference type="RuleBase" id="RU000489"/>
    </source>
</evidence>
<evidence type="ECO:0000256" key="6">
    <source>
        <dbReference type="SAM" id="SignalP"/>
    </source>
</evidence>
<keyword evidence="1 4" id="KW-0378">Hydrolase</keyword>
<protein>
    <recommendedName>
        <fullName evidence="7">GH18 domain-containing protein</fullName>
    </recommendedName>
</protein>
<dbReference type="PANTHER" id="PTHR11177">
    <property type="entry name" value="CHITINASE"/>
    <property type="match status" value="1"/>
</dbReference>
<reference evidence="8" key="2">
    <citation type="submission" date="2022-10" db="EMBL/GenBank/DDBJ databases">
        <authorList>
            <consortium name="ENA_rothamsted_submissions"/>
            <consortium name="culmorum"/>
            <person name="King R."/>
        </authorList>
    </citation>
    <scope>NUCLEOTIDE SEQUENCE</scope>
</reference>
<keyword evidence="2" id="KW-1015">Disulfide bond</keyword>
<dbReference type="Gene3D" id="3.20.20.80">
    <property type="entry name" value="Glycosidases"/>
    <property type="match status" value="1"/>
</dbReference>
<evidence type="ECO:0000256" key="2">
    <source>
        <dbReference type="ARBA" id="ARBA00023157"/>
    </source>
</evidence>
<dbReference type="InterPro" id="IPR050314">
    <property type="entry name" value="Glycosyl_Hydrlase_18"/>
</dbReference>
<dbReference type="SUPFAM" id="SSF54556">
    <property type="entry name" value="Chitinase insertion domain"/>
    <property type="match status" value="1"/>
</dbReference>
<gene>
    <name evidence="8" type="ORF">PHAECO_LOCUS12800</name>
</gene>
<dbReference type="PROSITE" id="PS51910">
    <property type="entry name" value="GH18_2"/>
    <property type="match status" value="1"/>
</dbReference>
<dbReference type="InterPro" id="IPR001579">
    <property type="entry name" value="Glyco_hydro_18_chit_AS"/>
</dbReference>
<evidence type="ECO:0000256" key="1">
    <source>
        <dbReference type="ARBA" id="ARBA00022801"/>
    </source>
</evidence>
<dbReference type="SMART" id="SM00636">
    <property type="entry name" value="Glyco_18"/>
    <property type="match status" value="1"/>
</dbReference>
<dbReference type="Pfam" id="PF00704">
    <property type="entry name" value="Glyco_hydro_18"/>
    <property type="match status" value="1"/>
</dbReference>
<dbReference type="GO" id="GO:0005975">
    <property type="term" value="P:carbohydrate metabolic process"/>
    <property type="evidence" value="ECO:0007669"/>
    <property type="project" value="InterPro"/>
</dbReference>
<dbReference type="OrthoDB" id="73875at2759"/>
<dbReference type="InterPro" id="IPR011583">
    <property type="entry name" value="Chitinase_II/V-like_cat"/>
</dbReference>
<name>A0A9N9X891_PHACE</name>
<dbReference type="SUPFAM" id="SSF51445">
    <property type="entry name" value="(Trans)glycosidases"/>
    <property type="match status" value="1"/>
</dbReference>
<dbReference type="PANTHER" id="PTHR11177:SF403">
    <property type="entry name" value="CHITINASE 2-RELATED"/>
    <property type="match status" value="1"/>
</dbReference>
<feature type="domain" description="GH18" evidence="7">
    <location>
        <begin position="26"/>
        <end position="376"/>
    </location>
</feature>
<proteinExistence type="inferred from homology"/>
<keyword evidence="9" id="KW-1185">Reference proteome</keyword>
<dbReference type="InterPro" id="IPR017853">
    <property type="entry name" value="GH"/>
</dbReference>
<evidence type="ECO:0000256" key="5">
    <source>
        <dbReference type="RuleBase" id="RU004453"/>
    </source>
</evidence>